<proteinExistence type="predicted"/>
<evidence type="ECO:0000256" key="1">
    <source>
        <dbReference type="SAM" id="Phobius"/>
    </source>
</evidence>
<keyword evidence="3" id="KW-1185">Reference proteome</keyword>
<evidence type="ECO:0008006" key="4">
    <source>
        <dbReference type="Google" id="ProtNLM"/>
    </source>
</evidence>
<dbReference type="Proteomes" id="UP000715965">
    <property type="component" value="Unassembled WGS sequence"/>
</dbReference>
<dbReference type="EMBL" id="JADDOJ010000049">
    <property type="protein sequence ID" value="MBE7941406.1"/>
    <property type="molecule type" value="Genomic_DNA"/>
</dbReference>
<keyword evidence="1" id="KW-1133">Transmembrane helix</keyword>
<gene>
    <name evidence="2" type="ORF">IM725_12580</name>
</gene>
<sequence>MRRARRGSREPEVDPFYDMLFNMLIAFVFCFIIALLAMNPKALKAGDVPSKAEYIITLSWPDMNPNDIDLWVQGPQGELVWFRSREAGLMHLDRDDRGNANDTIVVNGQKVVNPLNQEVVTLRGIEPGEYVVNANYYDGAKGGAAGGAAPEPGLGAPVPVTVSVVKVNPKAEVVFYGQQVLPGPGAETTMARFTVQPDGSVTDINTLPKPLAKQI</sequence>
<feature type="transmembrane region" description="Helical" evidence="1">
    <location>
        <begin position="20"/>
        <end position="38"/>
    </location>
</feature>
<protein>
    <recommendedName>
        <fullName evidence="4">Biopolymer transporter ExbD</fullName>
    </recommendedName>
</protein>
<keyword evidence="1" id="KW-0472">Membrane</keyword>
<comment type="caution">
    <text evidence="2">The sequence shown here is derived from an EMBL/GenBank/DDBJ whole genome shotgun (WGS) entry which is preliminary data.</text>
</comment>
<evidence type="ECO:0000313" key="2">
    <source>
        <dbReference type="EMBL" id="MBE7941406.1"/>
    </source>
</evidence>
<name>A0ABR9SGC3_9BURK</name>
<reference evidence="2 3" key="1">
    <citation type="submission" date="2020-10" db="EMBL/GenBank/DDBJ databases">
        <title>Draft genome of Ramlibacter aquaticus LMG 30558.</title>
        <authorList>
            <person name="Props R."/>
        </authorList>
    </citation>
    <scope>NUCLEOTIDE SEQUENCE [LARGE SCALE GENOMIC DNA]</scope>
    <source>
        <strain evidence="2 3">LMG 30558</strain>
    </source>
</reference>
<dbReference type="RefSeq" id="WP_193780946.1">
    <property type="nucleotide sequence ID" value="NZ_JADDOJ010000049.1"/>
</dbReference>
<organism evidence="2 3">
    <name type="scientific">Ramlibacter aquaticus</name>
    <dbReference type="NCBI Taxonomy" id="2780094"/>
    <lineage>
        <taxon>Bacteria</taxon>
        <taxon>Pseudomonadati</taxon>
        <taxon>Pseudomonadota</taxon>
        <taxon>Betaproteobacteria</taxon>
        <taxon>Burkholderiales</taxon>
        <taxon>Comamonadaceae</taxon>
        <taxon>Ramlibacter</taxon>
    </lineage>
</organism>
<evidence type="ECO:0000313" key="3">
    <source>
        <dbReference type="Proteomes" id="UP000715965"/>
    </source>
</evidence>
<accession>A0ABR9SGC3</accession>
<keyword evidence="1" id="KW-0812">Transmembrane</keyword>